<reference evidence="2 3" key="1">
    <citation type="submission" date="2020-08" db="EMBL/GenBank/DDBJ databases">
        <title>novel species in genus Nocardioides.</title>
        <authorList>
            <person name="Zhang G."/>
        </authorList>
    </citation>
    <scope>NUCLEOTIDE SEQUENCE [LARGE SCALE GENOMIC DNA]</scope>
    <source>
        <strain evidence="2 3">SC8A-24</strain>
    </source>
</reference>
<dbReference type="Proteomes" id="UP000604001">
    <property type="component" value="Unassembled WGS sequence"/>
</dbReference>
<evidence type="ECO:0000313" key="2">
    <source>
        <dbReference type="EMBL" id="MBC2959372.1"/>
    </source>
</evidence>
<feature type="domain" description="Thioredoxin" evidence="1">
    <location>
        <begin position="7"/>
        <end position="139"/>
    </location>
</feature>
<accession>A0ABR6U4K7</accession>
<dbReference type="Gene3D" id="3.40.30.10">
    <property type="entry name" value="Glutaredoxin"/>
    <property type="match status" value="1"/>
</dbReference>
<dbReference type="SUPFAM" id="SSF52833">
    <property type="entry name" value="Thioredoxin-like"/>
    <property type="match status" value="1"/>
</dbReference>
<gene>
    <name evidence="2" type="ORF">H7344_03565</name>
</gene>
<evidence type="ECO:0000259" key="1">
    <source>
        <dbReference type="PROSITE" id="PS51352"/>
    </source>
</evidence>
<dbReference type="InterPro" id="IPR036249">
    <property type="entry name" value="Thioredoxin-like_sf"/>
</dbReference>
<name>A0ABR6U4K7_9ACTN</name>
<comment type="caution">
    <text evidence="2">The sequence shown here is derived from an EMBL/GenBank/DDBJ whole genome shotgun (WGS) entry which is preliminary data.</text>
</comment>
<dbReference type="InterPro" id="IPR013766">
    <property type="entry name" value="Thioredoxin_domain"/>
</dbReference>
<evidence type="ECO:0000313" key="3">
    <source>
        <dbReference type="Proteomes" id="UP000604001"/>
    </source>
</evidence>
<proteinExistence type="predicted"/>
<keyword evidence="3" id="KW-1185">Reference proteome</keyword>
<dbReference type="Pfam" id="PF00085">
    <property type="entry name" value="Thioredoxin"/>
    <property type="match status" value="1"/>
</dbReference>
<sequence>MGSLSFDASTGPEPLRDLIDQADPVRPCVGRQPWSEIESEASFDQAIATGDRPIVVAFEDHQCGHCRSYRHVLQIAWRQLGWAVDTARVDASELPCVADRFQIVGFPTLLVFSRGDVILRSAGIRAPRDFTTRMASLLAG</sequence>
<dbReference type="EMBL" id="JACMYC010000002">
    <property type="protein sequence ID" value="MBC2959372.1"/>
    <property type="molecule type" value="Genomic_DNA"/>
</dbReference>
<dbReference type="CDD" id="cd02961">
    <property type="entry name" value="PDI_a_family"/>
    <property type="match status" value="1"/>
</dbReference>
<organism evidence="2 3">
    <name type="scientific">Nocardioides deserti</name>
    <dbReference type="NCBI Taxonomy" id="1588644"/>
    <lineage>
        <taxon>Bacteria</taxon>
        <taxon>Bacillati</taxon>
        <taxon>Actinomycetota</taxon>
        <taxon>Actinomycetes</taxon>
        <taxon>Propionibacteriales</taxon>
        <taxon>Nocardioidaceae</taxon>
        <taxon>Nocardioides</taxon>
    </lineage>
</organism>
<protein>
    <recommendedName>
        <fullName evidence="1">Thioredoxin domain-containing protein</fullName>
    </recommendedName>
</protein>
<dbReference type="PROSITE" id="PS51352">
    <property type="entry name" value="THIOREDOXIN_2"/>
    <property type="match status" value="1"/>
</dbReference>